<dbReference type="Pfam" id="PF09369">
    <property type="entry name" value="MZB"/>
    <property type="match status" value="1"/>
</dbReference>
<organism evidence="2 3">
    <name type="scientific">Pelotomaculum isophthalicicum JI</name>
    <dbReference type="NCBI Taxonomy" id="947010"/>
    <lineage>
        <taxon>Bacteria</taxon>
        <taxon>Bacillati</taxon>
        <taxon>Bacillota</taxon>
        <taxon>Clostridia</taxon>
        <taxon>Eubacteriales</taxon>
        <taxon>Desulfotomaculaceae</taxon>
        <taxon>Pelotomaculum</taxon>
    </lineage>
</organism>
<dbReference type="PANTHER" id="PTHR47957">
    <property type="entry name" value="ATP-DEPENDENT HELICASE HRQ1"/>
    <property type="match status" value="1"/>
</dbReference>
<comment type="caution">
    <text evidence="2">The sequence shown here is derived from an EMBL/GenBank/DDBJ whole genome shotgun (WGS) entry which is preliminary data.</text>
</comment>
<proteinExistence type="predicted"/>
<dbReference type="GO" id="GO:0006289">
    <property type="term" value="P:nucleotide-excision repair"/>
    <property type="evidence" value="ECO:0007669"/>
    <property type="project" value="TreeGrafter"/>
</dbReference>
<protein>
    <submittedName>
        <fullName evidence="2">DUF1998 domain-containing protein</fullName>
    </submittedName>
</protein>
<dbReference type="Gene3D" id="3.40.50.300">
    <property type="entry name" value="P-loop containing nucleotide triphosphate hydrolases"/>
    <property type="match status" value="1"/>
</dbReference>
<dbReference type="Pfam" id="PF00271">
    <property type="entry name" value="Helicase_C"/>
    <property type="match status" value="1"/>
</dbReference>
<dbReference type="InterPro" id="IPR027417">
    <property type="entry name" value="P-loop_NTPase"/>
</dbReference>
<dbReference type="GO" id="GO:0036297">
    <property type="term" value="P:interstrand cross-link repair"/>
    <property type="evidence" value="ECO:0007669"/>
    <property type="project" value="TreeGrafter"/>
</dbReference>
<dbReference type="RefSeq" id="WP_277445162.1">
    <property type="nucleotide sequence ID" value="NZ_JAKOAV010000038.1"/>
</dbReference>
<gene>
    <name evidence="2" type="ORF">L7E55_15115</name>
</gene>
<dbReference type="InterPro" id="IPR001650">
    <property type="entry name" value="Helicase_C-like"/>
</dbReference>
<sequence>MGFWRKPVSDALAGDAIRVIDTEEHTAQLSYKDQRDDMWSRTEQYEMRFQDLLKKDEPPVDILSSTTTMEVGIDIGSLVAVGLRNIPPMRENYQQRAGRAGRRGASLSTIVTFCEDGPHDTMYFTNPAPMFRGDPRRPWIDIQSEKLLYRHMNMIAVQAFLIPKGQSLDGIDTIGFFEEYWEEFTRYLNGFDVSSNTVLLQSYSKEFILRIRKQLAQEMQTLNEKRIAHPELYGGEGTSNKKTMLDALYEEGIIPTYSFPKNVVSTFISNPQGQLQYQVERGLDVAISEYAPGRSIVVDKNTYQLGGLYYHGSERKKGGFTTPAKSFMDDPNYVKTVFSCKACEWFGPADDLDNGHCPFCENEHIVQMLPMVRPWGFAPVNGKSIAPAQLNESYSYADAPLYSTLPNFDGLAPIQGFSNIRMAKRSNQRIIMVNRGPAEKGFMICPDCGAAVPGDSAIAYKSDRTKIGRPYYSKFVRTECNHANAVNATLGFDFITDMLVLEIELDTAKINISRKERPWIDRASRSLAESLRLQTSQLLDVEFTELNAGYRLREHKEIAYVDIYLYDSLSSGAGYSSGIASQINPLLEKTETFLNGCDCDNACQNCLKHYRNQNYHSVLDRYAALELLTWAKEQRLAADVPLQDQIKMMEPLRKVLYTYGIRLEYPQEDGLAVANAGNVKQLYIYPAMKLKPAYRPNAVWISNFEVKYTRPYAIDSIRSALNCQ</sequence>
<evidence type="ECO:0000259" key="1">
    <source>
        <dbReference type="SMART" id="SM00490"/>
    </source>
</evidence>
<dbReference type="Proteomes" id="UP001154312">
    <property type="component" value="Unassembled WGS sequence"/>
</dbReference>
<name>A0A9X4H942_9FIRM</name>
<reference evidence="2" key="1">
    <citation type="submission" date="2022-02" db="EMBL/GenBank/DDBJ databases">
        <authorList>
            <person name="Leng L."/>
        </authorList>
    </citation>
    <scope>NUCLEOTIDE SEQUENCE</scope>
    <source>
        <strain evidence="2">JI</strain>
    </source>
</reference>
<dbReference type="GO" id="GO:0043138">
    <property type="term" value="F:3'-5' DNA helicase activity"/>
    <property type="evidence" value="ECO:0007669"/>
    <property type="project" value="TreeGrafter"/>
</dbReference>
<keyword evidence="3" id="KW-1185">Reference proteome</keyword>
<dbReference type="InterPro" id="IPR018973">
    <property type="entry name" value="MZB"/>
</dbReference>
<dbReference type="SMART" id="SM00490">
    <property type="entry name" value="HELICc"/>
    <property type="match status" value="1"/>
</dbReference>
<accession>A0A9X4H942</accession>
<evidence type="ECO:0000313" key="3">
    <source>
        <dbReference type="Proteomes" id="UP001154312"/>
    </source>
</evidence>
<dbReference type="AlphaFoldDB" id="A0A9X4H942"/>
<dbReference type="SUPFAM" id="SSF52540">
    <property type="entry name" value="P-loop containing nucleoside triphosphate hydrolases"/>
    <property type="match status" value="1"/>
</dbReference>
<dbReference type="PANTHER" id="PTHR47957:SF3">
    <property type="entry name" value="ATP-DEPENDENT HELICASE HRQ1"/>
    <property type="match status" value="1"/>
</dbReference>
<dbReference type="EMBL" id="JAKOAV010000038">
    <property type="protein sequence ID" value="MDF9409664.1"/>
    <property type="molecule type" value="Genomic_DNA"/>
</dbReference>
<feature type="domain" description="Helicase C-terminal" evidence="1">
    <location>
        <begin position="23"/>
        <end position="104"/>
    </location>
</feature>
<evidence type="ECO:0000313" key="2">
    <source>
        <dbReference type="EMBL" id="MDF9409664.1"/>
    </source>
</evidence>